<sequence length="174" mass="19235">MGRIAIILIIFLLATTALAAVFTVWVAMSTRKQRVQSDAETHKLRETEKAWFVIVIVALVALLFATIFFTPYGRTAGPDGQVVKVEGVQFAWLMPATTIKAGTPVEFDITSKDVNHSFAVYTKGGKLLFQVQVMPGYTQKYVYTFKQAGTYDVLCLEYCGVDHAKMQAQITVAA</sequence>
<dbReference type="PROSITE" id="PS00078">
    <property type="entry name" value="COX2"/>
    <property type="match status" value="1"/>
</dbReference>
<keyword evidence="6" id="KW-0479">Metal-binding</keyword>
<dbReference type="GO" id="GO:0042773">
    <property type="term" value="P:ATP synthesis coupled electron transport"/>
    <property type="evidence" value="ECO:0007669"/>
    <property type="project" value="TreeGrafter"/>
</dbReference>
<keyword evidence="10" id="KW-0186">Copper</keyword>
<proteinExistence type="inferred from homology"/>
<dbReference type="InterPro" id="IPR036257">
    <property type="entry name" value="Cyt_c_oxidase_su2_TM_sf"/>
</dbReference>
<evidence type="ECO:0000256" key="7">
    <source>
        <dbReference type="ARBA" id="ARBA00022967"/>
    </source>
</evidence>
<evidence type="ECO:0000313" key="14">
    <source>
        <dbReference type="EMBL" id="CAB4702215.1"/>
    </source>
</evidence>
<evidence type="ECO:0000256" key="2">
    <source>
        <dbReference type="ARBA" id="ARBA00007866"/>
    </source>
</evidence>
<dbReference type="PANTHER" id="PTHR22888:SF9">
    <property type="entry name" value="CYTOCHROME C OXIDASE SUBUNIT 2"/>
    <property type="match status" value="1"/>
</dbReference>
<evidence type="ECO:0000256" key="10">
    <source>
        <dbReference type="ARBA" id="ARBA00023008"/>
    </source>
</evidence>
<evidence type="ECO:0000256" key="4">
    <source>
        <dbReference type="ARBA" id="ARBA00022448"/>
    </source>
</evidence>
<feature type="domain" description="Cytochrome oxidase subunit II copper A binding" evidence="13">
    <location>
        <begin position="78"/>
        <end position="174"/>
    </location>
</feature>
<keyword evidence="4" id="KW-0813">Transport</keyword>
<dbReference type="Gene3D" id="2.60.40.420">
    <property type="entry name" value="Cupredoxins - blue copper proteins"/>
    <property type="match status" value="2"/>
</dbReference>
<keyword evidence="8" id="KW-0249">Electron transport</keyword>
<evidence type="ECO:0000256" key="3">
    <source>
        <dbReference type="ARBA" id="ARBA00012949"/>
    </source>
</evidence>
<dbReference type="Gene3D" id="1.10.287.90">
    <property type="match status" value="1"/>
</dbReference>
<dbReference type="PANTHER" id="PTHR22888">
    <property type="entry name" value="CYTOCHROME C OXIDASE, SUBUNIT II"/>
    <property type="match status" value="1"/>
</dbReference>
<dbReference type="InterPro" id="IPR045187">
    <property type="entry name" value="CcO_II"/>
</dbReference>
<organism evidence="14">
    <name type="scientific">freshwater metagenome</name>
    <dbReference type="NCBI Taxonomy" id="449393"/>
    <lineage>
        <taxon>unclassified sequences</taxon>
        <taxon>metagenomes</taxon>
        <taxon>ecological metagenomes</taxon>
    </lineage>
</organism>
<dbReference type="Pfam" id="PF00116">
    <property type="entry name" value="COX2"/>
    <property type="match status" value="1"/>
</dbReference>
<comment type="similarity">
    <text evidence="2">Belongs to the cytochrome c oxidase subunit 2 family.</text>
</comment>
<evidence type="ECO:0000259" key="13">
    <source>
        <dbReference type="PROSITE" id="PS50857"/>
    </source>
</evidence>
<keyword evidence="11 12" id="KW-0472">Membrane</keyword>
<accession>A0A6J6PZG0</accession>
<evidence type="ECO:0000256" key="6">
    <source>
        <dbReference type="ARBA" id="ARBA00022723"/>
    </source>
</evidence>
<gene>
    <name evidence="14" type="ORF">UFOPK2399_01436</name>
</gene>
<evidence type="ECO:0000256" key="9">
    <source>
        <dbReference type="ARBA" id="ARBA00022989"/>
    </source>
</evidence>
<keyword evidence="7" id="KW-1278">Translocase</keyword>
<name>A0A6J6PZG0_9ZZZZ</name>
<dbReference type="GO" id="GO:0016020">
    <property type="term" value="C:membrane"/>
    <property type="evidence" value="ECO:0007669"/>
    <property type="project" value="UniProtKB-SubCell"/>
</dbReference>
<dbReference type="EMBL" id="CAEZXP010000004">
    <property type="protein sequence ID" value="CAB4702215.1"/>
    <property type="molecule type" value="Genomic_DNA"/>
</dbReference>
<dbReference type="InterPro" id="IPR001505">
    <property type="entry name" value="Copper_CuA"/>
</dbReference>
<dbReference type="GO" id="GO:0005507">
    <property type="term" value="F:copper ion binding"/>
    <property type="evidence" value="ECO:0007669"/>
    <property type="project" value="InterPro"/>
</dbReference>
<reference evidence="14" key="1">
    <citation type="submission" date="2020-05" db="EMBL/GenBank/DDBJ databases">
        <authorList>
            <person name="Chiriac C."/>
            <person name="Salcher M."/>
            <person name="Ghai R."/>
            <person name="Kavagutti S V."/>
        </authorList>
    </citation>
    <scope>NUCLEOTIDE SEQUENCE</scope>
</reference>
<keyword evidence="5 12" id="KW-0812">Transmembrane</keyword>
<dbReference type="SUPFAM" id="SSF49503">
    <property type="entry name" value="Cupredoxins"/>
    <property type="match status" value="1"/>
</dbReference>
<evidence type="ECO:0000256" key="5">
    <source>
        <dbReference type="ARBA" id="ARBA00022692"/>
    </source>
</evidence>
<dbReference type="PROSITE" id="PS50857">
    <property type="entry name" value="COX2_CUA"/>
    <property type="match status" value="1"/>
</dbReference>
<dbReference type="InterPro" id="IPR008972">
    <property type="entry name" value="Cupredoxin"/>
</dbReference>
<evidence type="ECO:0000256" key="12">
    <source>
        <dbReference type="SAM" id="Phobius"/>
    </source>
</evidence>
<dbReference type="AlphaFoldDB" id="A0A6J6PZG0"/>
<protein>
    <recommendedName>
        <fullName evidence="3">cytochrome-c oxidase</fullName>
        <ecNumber evidence="3">7.1.1.9</ecNumber>
    </recommendedName>
</protein>
<comment type="subcellular location">
    <subcellularLocation>
        <location evidence="1">Membrane</location>
        <topology evidence="1">Multi-pass membrane protein</topology>
    </subcellularLocation>
</comment>
<evidence type="ECO:0000256" key="1">
    <source>
        <dbReference type="ARBA" id="ARBA00004141"/>
    </source>
</evidence>
<evidence type="ECO:0000256" key="8">
    <source>
        <dbReference type="ARBA" id="ARBA00022982"/>
    </source>
</evidence>
<dbReference type="InterPro" id="IPR002429">
    <property type="entry name" value="CcO_II-like_C"/>
</dbReference>
<dbReference type="EC" id="7.1.1.9" evidence="3"/>
<dbReference type="GO" id="GO:0004129">
    <property type="term" value="F:cytochrome-c oxidase activity"/>
    <property type="evidence" value="ECO:0007669"/>
    <property type="project" value="UniProtKB-EC"/>
</dbReference>
<evidence type="ECO:0000256" key="11">
    <source>
        <dbReference type="ARBA" id="ARBA00023136"/>
    </source>
</evidence>
<feature type="transmembrane region" description="Helical" evidence="12">
    <location>
        <begin position="50"/>
        <end position="69"/>
    </location>
</feature>
<keyword evidence="9 12" id="KW-1133">Transmembrane helix</keyword>